<protein>
    <submittedName>
        <fullName evidence="2">Nucleotidyltransferase-like protein</fullName>
    </submittedName>
</protein>
<dbReference type="InterPro" id="IPR039498">
    <property type="entry name" value="NTP_transf_5"/>
</dbReference>
<keyword evidence="4" id="KW-1185">Reference proteome</keyword>
<reference evidence="1 3" key="1">
    <citation type="submission" date="2018-06" db="EMBL/GenBank/DDBJ databases">
        <title>Complete Genome Sequence of the Microcystin-Degrading Bacterium Sphingosinicella microcystinivorans Strain B-9.</title>
        <authorList>
            <person name="Jin H."/>
            <person name="Nishizawa T."/>
            <person name="Guo Y."/>
            <person name="Nishizawa A."/>
            <person name="Park H."/>
            <person name="Kato H."/>
            <person name="Tsuji K."/>
            <person name="Harada K."/>
        </authorList>
    </citation>
    <scope>NUCLEOTIDE SEQUENCE [LARGE SCALE GENOMIC DNA]</scope>
    <source>
        <strain evidence="1 3">B9</strain>
    </source>
</reference>
<dbReference type="Proteomes" id="UP000276029">
    <property type="component" value="Unassembled WGS sequence"/>
</dbReference>
<dbReference type="Proteomes" id="UP000275727">
    <property type="component" value="Chromosome"/>
</dbReference>
<dbReference type="KEGG" id="smic:SmB9_34360"/>
<evidence type="ECO:0000313" key="4">
    <source>
        <dbReference type="Proteomes" id="UP000276029"/>
    </source>
</evidence>
<evidence type="ECO:0000313" key="3">
    <source>
        <dbReference type="Proteomes" id="UP000275727"/>
    </source>
</evidence>
<evidence type="ECO:0000313" key="1">
    <source>
        <dbReference type="EMBL" id="BBE35778.1"/>
    </source>
</evidence>
<reference evidence="2 4" key="2">
    <citation type="submission" date="2018-10" db="EMBL/GenBank/DDBJ databases">
        <title>Genomic Encyclopedia of Type Strains, Phase IV (KMG-IV): sequencing the most valuable type-strain genomes for metagenomic binning, comparative biology and taxonomic classification.</title>
        <authorList>
            <person name="Goeker M."/>
        </authorList>
    </citation>
    <scope>NUCLEOTIDE SEQUENCE [LARGE SCALE GENOMIC DNA]</scope>
    <source>
        <strain evidence="2 4">DSM 19791</strain>
    </source>
</reference>
<name>A0AAD1D997_SPHMI</name>
<accession>A0AAD1D997</accession>
<dbReference type="EMBL" id="RBWX01000009">
    <property type="protein sequence ID" value="RKS87967.1"/>
    <property type="molecule type" value="Genomic_DNA"/>
</dbReference>
<proteinExistence type="predicted"/>
<dbReference type="EMBL" id="AP018711">
    <property type="protein sequence ID" value="BBE35778.1"/>
    <property type="molecule type" value="Genomic_DNA"/>
</dbReference>
<gene>
    <name evidence="2" type="ORF">DFR51_2613</name>
    <name evidence="1" type="ORF">SmB9_34360</name>
</gene>
<organism evidence="1 3">
    <name type="scientific">Sphingosinicella microcystinivorans</name>
    <dbReference type="NCBI Taxonomy" id="335406"/>
    <lineage>
        <taxon>Bacteria</taxon>
        <taxon>Pseudomonadati</taxon>
        <taxon>Pseudomonadota</taxon>
        <taxon>Alphaproteobacteria</taxon>
        <taxon>Sphingomonadales</taxon>
        <taxon>Sphingosinicellaceae</taxon>
        <taxon>Sphingosinicella</taxon>
    </lineage>
</organism>
<dbReference type="Pfam" id="PF14907">
    <property type="entry name" value="NTP_transf_5"/>
    <property type="match status" value="1"/>
</dbReference>
<evidence type="ECO:0000313" key="2">
    <source>
        <dbReference type="EMBL" id="RKS87967.1"/>
    </source>
</evidence>
<dbReference type="RefSeq" id="WP_121052476.1">
    <property type="nucleotide sequence ID" value="NZ_AP018711.1"/>
</dbReference>
<dbReference type="AlphaFoldDB" id="A0AAD1D997"/>
<sequence>MTPAAILHRALADPESMRALSADDWNALVRVGRAERLLGTVAERAVPLWEALPAGARTCLTEERDITRGDHLAAQWEIDRAALALRNVGCPVILMKGSAYLHAGLPVARGRRIGDLDILVPRAALPAVEAALLAHGWLQAKENAYDDHYYRTWMHELPPMVHKERGGVIDVHHTILPLTARLKPDADALIESRVAVADGLFVLGPAEMLLHSAAHVAYDGEFEGGARNLWDIHCLATDFARTEGFWDVLTAAAERHQLRTPLSRALRLARQLYGTEVPDTLVGGMDIVDRLALRKLHGRDRFGHQGAKLSDRLLYIRGHWLRMPPLMLAQHLTRKALRRKERAQPV</sequence>